<evidence type="ECO:0000313" key="3">
    <source>
        <dbReference type="Proteomes" id="UP000622475"/>
    </source>
</evidence>
<gene>
    <name evidence="2" type="ORF">IRJ16_10830</name>
</gene>
<proteinExistence type="predicted"/>
<dbReference type="PANTHER" id="PTHR48090">
    <property type="entry name" value="UNDECAPRENYL-PHOSPHATE 4-DEOXY-4-FORMAMIDO-L-ARABINOSE TRANSFERASE-RELATED"/>
    <property type="match status" value="1"/>
</dbReference>
<accession>A0A929KVI5</accession>
<comment type="caution">
    <text evidence="2">The sequence shown here is derived from an EMBL/GenBank/DDBJ whole genome shotgun (WGS) entry which is preliminary data.</text>
</comment>
<name>A0A929KVI5_9SPHI</name>
<dbReference type="Proteomes" id="UP000622475">
    <property type="component" value="Unassembled WGS sequence"/>
</dbReference>
<protein>
    <submittedName>
        <fullName evidence="2">Glycosyltransferase family 2 protein</fullName>
    </submittedName>
</protein>
<dbReference type="InterPro" id="IPR050256">
    <property type="entry name" value="Glycosyltransferase_2"/>
</dbReference>
<dbReference type="AlphaFoldDB" id="A0A929KVI5"/>
<dbReference type="EMBL" id="JADFFL010000003">
    <property type="protein sequence ID" value="MBE9662379.1"/>
    <property type="molecule type" value="Genomic_DNA"/>
</dbReference>
<reference evidence="2" key="1">
    <citation type="submission" date="2020-10" db="EMBL/GenBank/DDBJ databases">
        <title>Mucilaginibacter mali sp. nov., isolated from rhizosphere soil of apple orchard.</title>
        <authorList>
            <person name="Lee J.-S."/>
            <person name="Kim H.S."/>
            <person name="Kim J.-S."/>
        </authorList>
    </citation>
    <scope>NUCLEOTIDE SEQUENCE</scope>
    <source>
        <strain evidence="2">KCTC 22746</strain>
    </source>
</reference>
<dbReference type="InterPro" id="IPR029044">
    <property type="entry name" value="Nucleotide-diphossugar_trans"/>
</dbReference>
<evidence type="ECO:0000259" key="1">
    <source>
        <dbReference type="Pfam" id="PF00535"/>
    </source>
</evidence>
<dbReference type="Gene3D" id="3.90.550.10">
    <property type="entry name" value="Spore Coat Polysaccharide Biosynthesis Protein SpsA, Chain A"/>
    <property type="match status" value="1"/>
</dbReference>
<dbReference type="SUPFAM" id="SSF53448">
    <property type="entry name" value="Nucleotide-diphospho-sugar transferases"/>
    <property type="match status" value="1"/>
</dbReference>
<organism evidence="2 3">
    <name type="scientific">Mucilaginibacter myungsuensis</name>
    <dbReference type="NCBI Taxonomy" id="649104"/>
    <lineage>
        <taxon>Bacteria</taxon>
        <taxon>Pseudomonadati</taxon>
        <taxon>Bacteroidota</taxon>
        <taxon>Sphingobacteriia</taxon>
        <taxon>Sphingobacteriales</taxon>
        <taxon>Sphingobacteriaceae</taxon>
        <taxon>Mucilaginibacter</taxon>
    </lineage>
</organism>
<dbReference type="RefSeq" id="WP_194111549.1">
    <property type="nucleotide sequence ID" value="NZ_JADFFL010000003.1"/>
</dbReference>
<dbReference type="InterPro" id="IPR001173">
    <property type="entry name" value="Glyco_trans_2-like"/>
</dbReference>
<sequence>MMQLSIVIPCYNESGNLSALIGRCESLVTDHPDVEVILVNNGSTDNSADLMAELIAKTGKANIRSHHVAVNKGYGHGILAGLQQATADVICWTHADMQTDIFDCVKALGIYQKSADPYTVVKGRRKGRPVFDKLFTSLMSFYVLFKLGKYTPDVNAQPKLFSRQFYSEIAGNAPGDFSLDLYFLVNAKSKGRIIEFPVDFAVRTAGEAKGGSGDLKLKIKLTKRTLAFINKFKIDQ</sequence>
<feature type="domain" description="Glycosyltransferase 2-like" evidence="1">
    <location>
        <begin position="5"/>
        <end position="102"/>
    </location>
</feature>
<dbReference type="CDD" id="cd04179">
    <property type="entry name" value="DPM_DPG-synthase_like"/>
    <property type="match status" value="1"/>
</dbReference>
<evidence type="ECO:0000313" key="2">
    <source>
        <dbReference type="EMBL" id="MBE9662379.1"/>
    </source>
</evidence>
<dbReference type="PANTHER" id="PTHR48090:SF7">
    <property type="entry name" value="RFBJ PROTEIN"/>
    <property type="match status" value="1"/>
</dbReference>
<keyword evidence="3" id="KW-1185">Reference proteome</keyword>
<dbReference type="Pfam" id="PF00535">
    <property type="entry name" value="Glycos_transf_2"/>
    <property type="match status" value="1"/>
</dbReference>